<dbReference type="Gene3D" id="3.40.720.10">
    <property type="entry name" value="Alkaline Phosphatase, subunit A"/>
    <property type="match status" value="1"/>
</dbReference>
<dbReference type="AlphaFoldDB" id="A0A1V1NX81"/>
<dbReference type="InterPro" id="IPR050448">
    <property type="entry name" value="OpgB/LTA_synthase_biosynth"/>
</dbReference>
<evidence type="ECO:0000256" key="4">
    <source>
        <dbReference type="ARBA" id="ARBA00022989"/>
    </source>
</evidence>
<dbReference type="EMBL" id="ATBP01001557">
    <property type="protein sequence ID" value="ETR67106.1"/>
    <property type="molecule type" value="Genomic_DNA"/>
</dbReference>
<dbReference type="Proteomes" id="UP000189670">
    <property type="component" value="Unassembled WGS sequence"/>
</dbReference>
<keyword evidence="5" id="KW-0472">Membrane</keyword>
<organism evidence="7 8">
    <name type="scientific">Candidatus Magnetoglobus multicellularis str. Araruama</name>
    <dbReference type="NCBI Taxonomy" id="890399"/>
    <lineage>
        <taxon>Bacteria</taxon>
        <taxon>Pseudomonadati</taxon>
        <taxon>Thermodesulfobacteriota</taxon>
        <taxon>Desulfobacteria</taxon>
        <taxon>Desulfobacterales</taxon>
        <taxon>Desulfobacteraceae</taxon>
        <taxon>Candidatus Magnetoglobus</taxon>
    </lineage>
</organism>
<accession>A0A1V1NX81</accession>
<dbReference type="InterPro" id="IPR000917">
    <property type="entry name" value="Sulfatase_N"/>
</dbReference>
<evidence type="ECO:0000256" key="1">
    <source>
        <dbReference type="ARBA" id="ARBA00004651"/>
    </source>
</evidence>
<proteinExistence type="predicted"/>
<evidence type="ECO:0000313" key="7">
    <source>
        <dbReference type="EMBL" id="ETR67106.1"/>
    </source>
</evidence>
<keyword evidence="2" id="KW-1003">Cell membrane</keyword>
<comment type="subcellular location">
    <subcellularLocation>
        <location evidence="1">Cell membrane</location>
        <topology evidence="1">Multi-pass membrane protein</topology>
    </subcellularLocation>
</comment>
<dbReference type="Pfam" id="PF00884">
    <property type="entry name" value="Sulfatase"/>
    <property type="match status" value="1"/>
</dbReference>
<evidence type="ECO:0000256" key="5">
    <source>
        <dbReference type="ARBA" id="ARBA00023136"/>
    </source>
</evidence>
<sequence>MNLSDIRNSIYNNYTRGVYYTDWAIGEFIKRMKKKSYFNNTVFVFVGDHGIWCFPDNKHIKSIQKQEIYFRMPLILYAPEIISPKISEVIGSQVDFAPTLFDLLGINSRNSFMGHSLLKPLNKTTEIQRFVLMQHVRQWNLRIGNNYIFDVGREFFYEHFPPLPSNYKMTLDDSHVYVKSNSDLLHLTDRNKIVLGEDNKKKNILTGPGIL</sequence>
<evidence type="ECO:0000256" key="2">
    <source>
        <dbReference type="ARBA" id="ARBA00022475"/>
    </source>
</evidence>
<name>A0A1V1NX81_9BACT</name>
<reference evidence="8" key="1">
    <citation type="submission" date="2012-11" db="EMBL/GenBank/DDBJ databases">
        <authorList>
            <person name="Lucero-Rivera Y.E."/>
            <person name="Tovar-Ramirez D."/>
        </authorList>
    </citation>
    <scope>NUCLEOTIDE SEQUENCE [LARGE SCALE GENOMIC DNA]</scope>
    <source>
        <strain evidence="8">Araruama</strain>
    </source>
</reference>
<evidence type="ECO:0000259" key="6">
    <source>
        <dbReference type="Pfam" id="PF00884"/>
    </source>
</evidence>
<dbReference type="PANTHER" id="PTHR47371">
    <property type="entry name" value="LIPOTEICHOIC ACID SYNTHASE"/>
    <property type="match status" value="1"/>
</dbReference>
<dbReference type="InterPro" id="IPR017850">
    <property type="entry name" value="Alkaline_phosphatase_core_sf"/>
</dbReference>
<evidence type="ECO:0000256" key="3">
    <source>
        <dbReference type="ARBA" id="ARBA00022692"/>
    </source>
</evidence>
<comment type="caution">
    <text evidence="7">The sequence shown here is derived from an EMBL/GenBank/DDBJ whole genome shotgun (WGS) entry which is preliminary data.</text>
</comment>
<gene>
    <name evidence="7" type="ORF">OMM_11948</name>
</gene>
<feature type="domain" description="Sulfatase N-terminal" evidence="6">
    <location>
        <begin position="9"/>
        <end position="106"/>
    </location>
</feature>
<dbReference type="GO" id="GO:0005886">
    <property type="term" value="C:plasma membrane"/>
    <property type="evidence" value="ECO:0007669"/>
    <property type="project" value="UniProtKB-SubCell"/>
</dbReference>
<keyword evidence="3" id="KW-0812">Transmembrane</keyword>
<keyword evidence="4" id="KW-1133">Transmembrane helix</keyword>
<dbReference type="SUPFAM" id="SSF53649">
    <property type="entry name" value="Alkaline phosphatase-like"/>
    <property type="match status" value="1"/>
</dbReference>
<dbReference type="PANTHER" id="PTHR47371:SF3">
    <property type="entry name" value="PHOSPHOGLYCEROL TRANSFERASE I"/>
    <property type="match status" value="1"/>
</dbReference>
<protein>
    <recommendedName>
        <fullName evidence="6">Sulfatase N-terminal domain-containing protein</fullName>
    </recommendedName>
</protein>
<evidence type="ECO:0000313" key="8">
    <source>
        <dbReference type="Proteomes" id="UP000189670"/>
    </source>
</evidence>